<protein>
    <submittedName>
        <fullName evidence="1">Prophage P2b protein 4</fullName>
    </submittedName>
</protein>
<dbReference type="HOGENOM" id="CLU_200432_1_0_9"/>
<dbReference type="InterPro" id="IPR009061">
    <property type="entry name" value="DNA-bd_dom_put_sf"/>
</dbReference>
<dbReference type="OrthoDB" id="2188840at2"/>
<name>F9UR11_LACPL</name>
<dbReference type="KEGG" id="lpl:lp_2477"/>
<dbReference type="SUPFAM" id="SSF46955">
    <property type="entry name" value="Putative DNA-binding domain"/>
    <property type="match status" value="1"/>
</dbReference>
<evidence type="ECO:0000313" key="1">
    <source>
        <dbReference type="EMBL" id="CCC79650.1"/>
    </source>
</evidence>
<dbReference type="STRING" id="220668.lp_2477"/>
<accession>F9UR11</accession>
<proteinExistence type="predicted"/>
<reference evidence="1 2" key="3">
    <citation type="journal article" date="2012" name="J. Bacteriol.">
        <title>Complete resequencing and reannotation of the Lactobacillus plantarum WCFS1 genome.</title>
        <authorList>
            <person name="Siezen R.J."/>
            <person name="Francke C."/>
            <person name="Renckens B."/>
            <person name="Boekhorst J."/>
            <person name="Wels M."/>
            <person name="Kleerebezem M."/>
            <person name="van Hijum S.A.F.T."/>
        </authorList>
    </citation>
    <scope>NUCLEOTIDE SEQUENCE [LARGE SCALE GENOMIC DNA]</scope>
    <source>
        <strain evidence="2">ATCC BAA-793 / NCIMB 8826 / WCFS1</strain>
    </source>
</reference>
<reference evidence="1 2" key="1">
    <citation type="journal article" date="2003" name="Proc. Natl. Acad. Sci. U.S.A.">
        <title>Complete genome sequence of Lactobacillus plantarum WCFS1.</title>
        <authorList>
            <person name="Kleerebezem M."/>
            <person name="Boekhorst J."/>
            <person name="van Kranenburg R."/>
            <person name="Molenaar D."/>
            <person name="Kuipers O.P."/>
            <person name="Leer R."/>
            <person name="Tarchini R."/>
            <person name="Peters S.A."/>
            <person name="Sandbrink H.M."/>
            <person name="Fiers M.W."/>
            <person name="Stiekema W."/>
            <person name="Lankhorst R.M."/>
            <person name="Bron P.A."/>
            <person name="Hoffer S.M."/>
            <person name="Groot M.N."/>
            <person name="Kerkhoven R."/>
            <person name="de Vries M."/>
            <person name="Ursing B."/>
            <person name="de Vos W.M."/>
            <person name="Siezen R.J."/>
        </authorList>
    </citation>
    <scope>NUCLEOTIDE SEQUENCE [LARGE SCALE GENOMIC DNA]</scope>
    <source>
        <strain evidence="2">ATCC BAA-793 / NCIMB 8826 / WCFS1</strain>
    </source>
</reference>
<dbReference type="PATRIC" id="fig|220668.9.peg.2087"/>
<evidence type="ECO:0000313" key="2">
    <source>
        <dbReference type="Proteomes" id="UP000000432"/>
    </source>
</evidence>
<organism evidence="1 2">
    <name type="scientific">Lactiplantibacillus plantarum (strain ATCC BAA-793 / NCIMB 8826 / WCFS1)</name>
    <name type="common">Lactobacillus plantarum</name>
    <dbReference type="NCBI Taxonomy" id="220668"/>
    <lineage>
        <taxon>Bacteria</taxon>
        <taxon>Bacillati</taxon>
        <taxon>Bacillota</taxon>
        <taxon>Bacilli</taxon>
        <taxon>Lactobacillales</taxon>
        <taxon>Lactobacillaceae</taxon>
        <taxon>Lactiplantibacillus</taxon>
    </lineage>
</organism>
<dbReference type="Proteomes" id="UP000000432">
    <property type="component" value="Chromosome"/>
</dbReference>
<gene>
    <name evidence="1" type="ordered locus">lp_2477</name>
</gene>
<reference key="2">
    <citation type="submission" date="2011-06" db="EMBL/GenBank/DDBJ databases">
        <title>Complete resequencing and reannotation of the Lactobacillus plantarum WCFS1 genome.</title>
        <authorList>
            <person name="Siezen R.J."/>
            <person name="Francke C."/>
            <person name="Renckens B."/>
            <person name="Boekhorst J."/>
            <person name="Wels M."/>
            <person name="Kleerebezem M."/>
            <person name="van Hijum S.A.F.T."/>
        </authorList>
    </citation>
    <scope>NUCLEOTIDE SEQUENCE</scope>
    <source>
        <strain>WCFS1</strain>
    </source>
</reference>
<keyword evidence="2" id="KW-1185">Reference proteome</keyword>
<dbReference type="AlphaFoldDB" id="F9UR11"/>
<dbReference type="EMBL" id="AL935263">
    <property type="protein sequence ID" value="CCC79650.1"/>
    <property type="molecule type" value="Genomic_DNA"/>
</dbReference>
<dbReference type="EnsemblBacteria" id="CCC79650">
    <property type="protein sequence ID" value="CCC79650"/>
    <property type="gene ID" value="lp_2477"/>
</dbReference>
<sequence length="62" mass="7398">MMNMKNSFPRYMTYKQAMECLNIKSYNTLYKYIKQGLRVVAINGTKRIDQLDADKFMEAHKI</sequence>